<dbReference type="PANTHER" id="PTHR45655:SF13">
    <property type="entry name" value="SOLUBLE GUANYLATE CYCLASE GCY-32-RELATED"/>
    <property type="match status" value="1"/>
</dbReference>
<feature type="region of interest" description="Disordered" evidence="1">
    <location>
        <begin position="357"/>
        <end position="395"/>
    </location>
</feature>
<feature type="transmembrane region" description="Helical" evidence="2">
    <location>
        <begin position="870"/>
        <end position="892"/>
    </location>
</feature>
<dbReference type="EMBL" id="LSRX01000650">
    <property type="protein sequence ID" value="OLP91762.1"/>
    <property type="molecule type" value="Genomic_DNA"/>
</dbReference>
<protein>
    <submittedName>
        <fullName evidence="4">Soluble guanylate cyclase gcy-35</fullName>
    </submittedName>
</protein>
<feature type="transmembrane region" description="Helical" evidence="2">
    <location>
        <begin position="814"/>
        <end position="833"/>
    </location>
</feature>
<dbReference type="InterPro" id="IPR024096">
    <property type="entry name" value="NO_sig/Golgi_transp_ligand-bd"/>
</dbReference>
<dbReference type="Pfam" id="PF07700">
    <property type="entry name" value="HNOB"/>
    <property type="match status" value="1"/>
</dbReference>
<keyword evidence="2" id="KW-0812">Transmembrane</keyword>
<feature type="transmembrane region" description="Helical" evidence="2">
    <location>
        <begin position="1001"/>
        <end position="1021"/>
    </location>
</feature>
<dbReference type="SUPFAM" id="SSF111126">
    <property type="entry name" value="Ligand-binding domain in the NO signalling and Golgi transport"/>
    <property type="match status" value="1"/>
</dbReference>
<evidence type="ECO:0000256" key="1">
    <source>
        <dbReference type="SAM" id="MobiDB-lite"/>
    </source>
</evidence>
<gene>
    <name evidence="4" type="primary">gcy-35</name>
    <name evidence="4" type="ORF">AK812_SmicGene26502</name>
</gene>
<organism evidence="4 5">
    <name type="scientific">Symbiodinium microadriaticum</name>
    <name type="common">Dinoflagellate</name>
    <name type="synonym">Zooxanthella microadriatica</name>
    <dbReference type="NCBI Taxonomy" id="2951"/>
    <lineage>
        <taxon>Eukaryota</taxon>
        <taxon>Sar</taxon>
        <taxon>Alveolata</taxon>
        <taxon>Dinophyceae</taxon>
        <taxon>Suessiales</taxon>
        <taxon>Symbiodiniaceae</taxon>
        <taxon>Symbiodinium</taxon>
    </lineage>
</organism>
<dbReference type="GO" id="GO:0020037">
    <property type="term" value="F:heme binding"/>
    <property type="evidence" value="ECO:0007669"/>
    <property type="project" value="InterPro"/>
</dbReference>
<feature type="domain" description="Heme NO-binding" evidence="3">
    <location>
        <begin position="423"/>
        <end position="584"/>
    </location>
</feature>
<name>A0A1Q9D970_SYMMI</name>
<proteinExistence type="predicted"/>
<accession>A0A1Q9D970</accession>
<keyword evidence="2" id="KW-1133">Transmembrane helix</keyword>
<comment type="caution">
    <text evidence="4">The sequence shown here is derived from an EMBL/GenBank/DDBJ whole genome shotgun (WGS) entry which is preliminary data.</text>
</comment>
<evidence type="ECO:0000313" key="4">
    <source>
        <dbReference type="EMBL" id="OLP91762.1"/>
    </source>
</evidence>
<evidence type="ECO:0000259" key="3">
    <source>
        <dbReference type="Pfam" id="PF07700"/>
    </source>
</evidence>
<dbReference type="InterPro" id="IPR011644">
    <property type="entry name" value="Heme_NO-bd"/>
</dbReference>
<dbReference type="OrthoDB" id="1890790at2759"/>
<feature type="compositionally biased region" description="Low complexity" evidence="1">
    <location>
        <begin position="364"/>
        <end position="395"/>
    </location>
</feature>
<dbReference type="PANTHER" id="PTHR45655">
    <property type="entry name" value="GUANYLATE CYCLASE SOLUBLE SUBUNIT BETA-2"/>
    <property type="match status" value="1"/>
</dbReference>
<reference evidence="4 5" key="1">
    <citation type="submission" date="2016-02" db="EMBL/GenBank/DDBJ databases">
        <title>Genome analysis of coral dinoflagellate symbionts highlights evolutionary adaptations to a symbiotic lifestyle.</title>
        <authorList>
            <person name="Aranda M."/>
            <person name="Li Y."/>
            <person name="Liew Y.J."/>
            <person name="Baumgarten S."/>
            <person name="Simakov O."/>
            <person name="Wilson M."/>
            <person name="Piel J."/>
            <person name="Ashoor H."/>
            <person name="Bougouffa S."/>
            <person name="Bajic V.B."/>
            <person name="Ryu T."/>
            <person name="Ravasi T."/>
            <person name="Bayer T."/>
            <person name="Micklem G."/>
            <person name="Kim H."/>
            <person name="Bhak J."/>
            <person name="Lajeunesse T.C."/>
            <person name="Voolstra C.R."/>
        </authorList>
    </citation>
    <scope>NUCLEOTIDE SEQUENCE [LARGE SCALE GENOMIC DNA]</scope>
    <source>
        <strain evidence="4 5">CCMP2467</strain>
    </source>
</reference>
<dbReference type="InterPro" id="IPR038158">
    <property type="entry name" value="H-NOX_domain_sf"/>
</dbReference>
<dbReference type="Gene3D" id="3.90.1520.10">
    <property type="entry name" value="H-NOX domain"/>
    <property type="match status" value="1"/>
</dbReference>
<evidence type="ECO:0000313" key="5">
    <source>
        <dbReference type="Proteomes" id="UP000186817"/>
    </source>
</evidence>
<sequence length="1290" mass="143224">MRSIPEVERLNMDGARDAAKEAARACAEARKESNTATCADPTEVYASNRRMPIDDDVDRKRIKQDLVKESEKDAMRTCMEESDKTGFDRCMGELAEPDEVAGELFRGLSDARKQNKEKRAKEDAAVEVVGERFQICMEAATSDGQKKDCHDAMRAGAGMAGLKEDVEDVMKKFQRNTVGMAARACNETQRPMCIEQAKEELKKSGLKAELEEISGSMSIWTAEVAEKVKALGEAMLEGREIVLRKLQAILLETLTDALNCSDAVLDKLAEKAQQTSDGFMPNATMGPRNVSHKECKIVWGLARYYCKVHTKDLNETETEDLSDSLGTEVGTTDIDAANDRRLGLGRRLAVITDSYAAQEEEETASTAGDGTSATTTTTTTTTTTSAGMGSTSTSHSMVTSPFETLGHLMKPCLLRMQIPYTMYGWIQETIEALVLEKFGSEAWQKVKLEAGLASFPTGGFARNEYYNDAFTMNLVSALCKVCKLDKESALICFGEFFISWLMDHGYASMLRNQGSNMFEFLSTVDDLHQGLQKGLPELLPPRMICRKGSDATLSLEYISCRSGLAPMVIGMVRQVGRQLFHSDYSCMMEVQKQSEGENGKALEHTFFKIACISGRALDQALGEASELQEEDSFDADSECSLKSSARDIENYDFLQQNPTMAGAFSYILVERVKLLDCPLKSQHFGHNFEFAQLMSLMASYSPEAAVALSGLFRQPLSDPTKCTPVPRHACISGPGGRDGLFTKSYDTIVMNPSIFSGQDPLLPVELSVCVIPDPLRSGQMLKSLANTPNDDVLATTAAQALLDAAWALTRSRKIFDITCESIILLFTCSWIFFREHRGLWPCLVFCLMKEFVEKGIETVRSWKKGWSVPLALVAGTALNISLYVILIYQAMISDDYPSDRMGQIAIAVFGCTRWWSLLAHLRGFKAIGSKILPILYALGSMGPFLLVFGIIMLGFLSSFCALSDEALTMTRVRGIYFLAMLGEDGDTVLDGAREEWWLDSWVFLFVVVMCLVLLNILIGILGEAYDMYRDSAEVIFSRERARVTLSVTMRLLPMAWPEHCGNNLQRLFLSVFTENTCGRHKKYLWAVVPQDHSLNVARITSMKEHVSRESERAVQAAKVTQQRLEQLERDWKSWKHPLAKCPFSGAPLASGCQPSSGHKRLDVPGQSSCGDEFTVDSIKTYELSQVQDTSKHETPVEKLVYLEAIDSLVCLSRGCRSFRLYEPKRCTLKHNVPGHRGSVINCCYVDAWSQIATTAADMTICFWDSHLQLRNRLAAKACGRSHALSSNLKC</sequence>
<evidence type="ECO:0000256" key="2">
    <source>
        <dbReference type="SAM" id="Phobius"/>
    </source>
</evidence>
<keyword evidence="2" id="KW-0472">Membrane</keyword>
<dbReference type="SUPFAM" id="SSF50978">
    <property type="entry name" value="WD40 repeat-like"/>
    <property type="match status" value="1"/>
</dbReference>
<dbReference type="Proteomes" id="UP000186817">
    <property type="component" value="Unassembled WGS sequence"/>
</dbReference>
<feature type="region of interest" description="Disordered" evidence="1">
    <location>
        <begin position="1"/>
        <end position="22"/>
    </location>
</feature>
<feature type="transmembrane region" description="Helical" evidence="2">
    <location>
        <begin position="933"/>
        <end position="956"/>
    </location>
</feature>
<feature type="transmembrane region" description="Helical" evidence="2">
    <location>
        <begin position="904"/>
        <end position="921"/>
    </location>
</feature>
<keyword evidence="5" id="KW-1185">Reference proteome</keyword>
<dbReference type="InterPro" id="IPR036322">
    <property type="entry name" value="WD40_repeat_dom_sf"/>
</dbReference>